<evidence type="ECO:0000256" key="9">
    <source>
        <dbReference type="SAM" id="Phobius"/>
    </source>
</evidence>
<dbReference type="EMBL" id="AP018042">
    <property type="protein sequence ID" value="BAX78647.1"/>
    <property type="molecule type" value="Genomic_DNA"/>
</dbReference>
<keyword evidence="7" id="KW-0479">Metal-binding</keyword>
<organism evidence="10 11">
    <name type="scientific">Labilibaculum antarcticum</name>
    <dbReference type="NCBI Taxonomy" id="1717717"/>
    <lineage>
        <taxon>Bacteria</taxon>
        <taxon>Pseudomonadati</taxon>
        <taxon>Bacteroidota</taxon>
        <taxon>Bacteroidia</taxon>
        <taxon>Marinilabiliales</taxon>
        <taxon>Marinifilaceae</taxon>
        <taxon>Labilibaculum</taxon>
    </lineage>
</organism>
<dbReference type="PANTHER" id="PTHR22926">
    <property type="entry name" value="PHOSPHO-N-ACETYLMURAMOYL-PENTAPEPTIDE-TRANSFERASE"/>
    <property type="match status" value="1"/>
</dbReference>
<keyword evidence="4 9" id="KW-0812">Transmembrane</keyword>
<feature type="transmembrane region" description="Helical" evidence="9">
    <location>
        <begin position="190"/>
        <end position="209"/>
    </location>
</feature>
<feature type="transmembrane region" description="Helical" evidence="9">
    <location>
        <begin position="216"/>
        <end position="237"/>
    </location>
</feature>
<comment type="subcellular location">
    <subcellularLocation>
        <location evidence="1">Cell membrane</location>
        <topology evidence="1">Multi-pass membrane protein</topology>
    </subcellularLocation>
</comment>
<dbReference type="Proteomes" id="UP000218267">
    <property type="component" value="Chromosome"/>
</dbReference>
<feature type="transmembrane region" description="Helical" evidence="9">
    <location>
        <begin position="302"/>
        <end position="322"/>
    </location>
</feature>
<feature type="transmembrane region" description="Helical" evidence="9">
    <location>
        <begin position="107"/>
        <end position="125"/>
    </location>
</feature>
<dbReference type="OrthoDB" id="9783652at2"/>
<dbReference type="InterPro" id="IPR018480">
    <property type="entry name" value="PNAcMuramoyl-5peptid_Trfase_CS"/>
</dbReference>
<keyword evidence="11" id="KW-1185">Reference proteome</keyword>
<protein>
    <submittedName>
        <fullName evidence="10">Undecaprenyl-phosphate alpha-N-acetylglucosaminyl 1-phosphate transferase</fullName>
    </submittedName>
</protein>
<dbReference type="GO" id="GO:0046872">
    <property type="term" value="F:metal ion binding"/>
    <property type="evidence" value="ECO:0007669"/>
    <property type="project" value="UniProtKB-KW"/>
</dbReference>
<keyword evidence="3 10" id="KW-0808">Transferase</keyword>
<keyword evidence="7" id="KW-0460">Magnesium</keyword>
<dbReference type="PANTHER" id="PTHR22926:SF3">
    <property type="entry name" value="UNDECAPRENYL-PHOSPHATE ALPHA-N-ACETYLGLUCOSAMINYL 1-PHOSPHATE TRANSFERASE"/>
    <property type="match status" value="1"/>
</dbReference>
<feature type="transmembrane region" description="Helical" evidence="9">
    <location>
        <begin position="50"/>
        <end position="73"/>
    </location>
</feature>
<evidence type="ECO:0000256" key="2">
    <source>
        <dbReference type="ARBA" id="ARBA00022475"/>
    </source>
</evidence>
<proteinExistence type="predicted"/>
<dbReference type="PROSITE" id="PS01348">
    <property type="entry name" value="MRAY_2"/>
    <property type="match status" value="1"/>
</dbReference>
<feature type="transmembrane region" description="Helical" evidence="9">
    <location>
        <begin position="249"/>
        <end position="273"/>
    </location>
</feature>
<feature type="transmembrane region" description="Helical" evidence="9">
    <location>
        <begin position="137"/>
        <end position="159"/>
    </location>
</feature>
<reference evidence="10 11" key="1">
    <citation type="journal article" date="2018" name="Mar. Genomics">
        <title>Complete genome sequence of Marinifilaceae bacterium strain SPP2, isolated from the Antarctic marine sediment.</title>
        <authorList>
            <person name="Watanabe M."/>
            <person name="Kojima H."/>
            <person name="Fukui M."/>
        </authorList>
    </citation>
    <scope>NUCLEOTIDE SEQUENCE [LARGE SCALE GENOMIC DNA]</scope>
    <source>
        <strain evidence="10 11">SPP2</strain>
    </source>
</reference>
<evidence type="ECO:0000256" key="1">
    <source>
        <dbReference type="ARBA" id="ARBA00004651"/>
    </source>
</evidence>
<dbReference type="GO" id="GO:0071555">
    <property type="term" value="P:cell wall organization"/>
    <property type="evidence" value="ECO:0007669"/>
    <property type="project" value="TreeGrafter"/>
</dbReference>
<sequence length="393" mass="44018">MYPFTHYFYIIASFLFSLLVCYRVIPSVIKLAREKKLYDEPNHRSSHKKVVPSLGGVAIFLGFTLSVLIFSNGYMIHELKYIIAATLIMFGLGIKDDLMDISAKKKLAGQIFAALVVIVMGGIRFTNFHGIFGIHELNYFTSVVFTIFVIIVVTNGFNLIDGIDGLASGISGLCTFSFGLWFYLTGNYQYALLSASLLGALISFFKFNVFGKDLKIFMGDTGSMILGLLISILTIQFNELNINPDFKYAIVAAPAVSIGILAIPLFDTIRVMLIRIKNKKSPFQPDKNHVHHRMVSLGYKHAAATFRIMAVNILFIVTAFLLDWTGNAILLSLVICMGSFFSWFPSYLLNRKKAKEAALQIKKEVLQTKKEPAVQTKRESEMKTKKESAFQTT</sequence>
<evidence type="ECO:0000313" key="11">
    <source>
        <dbReference type="Proteomes" id="UP000218267"/>
    </source>
</evidence>
<evidence type="ECO:0000256" key="5">
    <source>
        <dbReference type="ARBA" id="ARBA00022989"/>
    </source>
</evidence>
<dbReference type="CDD" id="cd06853">
    <property type="entry name" value="GT_WecA_like"/>
    <property type="match status" value="1"/>
</dbReference>
<dbReference type="Pfam" id="PF00953">
    <property type="entry name" value="Glycos_transf_4"/>
    <property type="match status" value="1"/>
</dbReference>
<accession>A0A1Y1CE76</accession>
<name>A0A1Y1CE76_9BACT</name>
<evidence type="ECO:0000256" key="7">
    <source>
        <dbReference type="PIRSR" id="PIRSR600715-1"/>
    </source>
</evidence>
<evidence type="ECO:0000256" key="6">
    <source>
        <dbReference type="ARBA" id="ARBA00023136"/>
    </source>
</evidence>
<feature type="transmembrane region" description="Helical" evidence="9">
    <location>
        <begin position="328"/>
        <end position="349"/>
    </location>
</feature>
<keyword evidence="2" id="KW-1003">Cell membrane</keyword>
<feature type="binding site" evidence="7">
    <location>
        <position position="220"/>
    </location>
    <ligand>
        <name>Mg(2+)</name>
        <dbReference type="ChEBI" id="CHEBI:18420"/>
    </ligand>
</feature>
<evidence type="ECO:0000256" key="3">
    <source>
        <dbReference type="ARBA" id="ARBA00022679"/>
    </source>
</evidence>
<feature type="transmembrane region" description="Helical" evidence="9">
    <location>
        <begin position="6"/>
        <end position="29"/>
    </location>
</feature>
<dbReference type="AlphaFoldDB" id="A0A1Y1CE76"/>
<dbReference type="InterPro" id="IPR000715">
    <property type="entry name" value="Glycosyl_transferase_4"/>
</dbReference>
<feature type="binding site" evidence="7">
    <location>
        <position position="158"/>
    </location>
    <ligand>
        <name>Mg(2+)</name>
        <dbReference type="ChEBI" id="CHEBI:18420"/>
    </ligand>
</feature>
<comment type="cofactor">
    <cofactor evidence="7">
        <name>Mg(2+)</name>
        <dbReference type="ChEBI" id="CHEBI:18420"/>
    </cofactor>
</comment>
<dbReference type="RefSeq" id="WP_096427579.1">
    <property type="nucleotide sequence ID" value="NZ_AP018042.1"/>
</dbReference>
<feature type="region of interest" description="Disordered" evidence="8">
    <location>
        <begin position="369"/>
        <end position="393"/>
    </location>
</feature>
<evidence type="ECO:0000313" key="10">
    <source>
        <dbReference type="EMBL" id="BAX78647.1"/>
    </source>
</evidence>
<keyword evidence="5 9" id="KW-1133">Transmembrane helix</keyword>
<gene>
    <name evidence="10" type="ORF">ALGA_0252</name>
</gene>
<dbReference type="GO" id="GO:0009103">
    <property type="term" value="P:lipopolysaccharide biosynthetic process"/>
    <property type="evidence" value="ECO:0007669"/>
    <property type="project" value="TreeGrafter"/>
</dbReference>
<dbReference type="KEGG" id="mbas:ALGA_0252"/>
<evidence type="ECO:0000256" key="8">
    <source>
        <dbReference type="SAM" id="MobiDB-lite"/>
    </source>
</evidence>
<feature type="transmembrane region" description="Helical" evidence="9">
    <location>
        <begin position="166"/>
        <end position="184"/>
    </location>
</feature>
<reference evidence="11" key="2">
    <citation type="journal article" date="2020" name="Antonie Van Leeuwenhoek">
        <title>Labilibaculum antarcticum sp. nov., a novel facultative anaerobic, psychrotorelant bacterium isolated from marine sediment of Antarctica.</title>
        <authorList>
            <person name="Watanabe M."/>
            <person name="Kojima H."/>
            <person name="Fukui M."/>
        </authorList>
    </citation>
    <scope>NUCLEOTIDE SEQUENCE [LARGE SCALE GENOMIC DNA]</scope>
    <source>
        <strain evidence="11">SPP2</strain>
    </source>
</reference>
<dbReference type="GO" id="GO:0016780">
    <property type="term" value="F:phosphotransferase activity, for other substituted phosphate groups"/>
    <property type="evidence" value="ECO:0007669"/>
    <property type="project" value="InterPro"/>
</dbReference>
<dbReference type="GO" id="GO:0044038">
    <property type="term" value="P:cell wall macromolecule biosynthetic process"/>
    <property type="evidence" value="ECO:0007669"/>
    <property type="project" value="TreeGrafter"/>
</dbReference>
<dbReference type="GO" id="GO:0005886">
    <property type="term" value="C:plasma membrane"/>
    <property type="evidence" value="ECO:0007669"/>
    <property type="project" value="UniProtKB-SubCell"/>
</dbReference>
<keyword evidence="6 9" id="KW-0472">Membrane</keyword>
<evidence type="ECO:0000256" key="4">
    <source>
        <dbReference type="ARBA" id="ARBA00022692"/>
    </source>
</evidence>